<dbReference type="AlphaFoldDB" id="A0A2W7IL19"/>
<sequence length="274" mass="29557">MRLWLLALILIGYTGAASLVLAWPRSYVASAVVAPAESTGLAVSTLIATLSLSQGGAGLFDTRPTGNFAIYLSALRSPEAAAMLAAETTILADITRRRGDGFAGRVRDALGLRMQADRDDVQTYLERRLAVTQSLVATTWNLDLQYPDRDVALDLLVRLHDFAEAHVRAGLAGLVERRLSVLEARAATERDVFQRVPLYELVAQHQRALAVLRSDETVAARMVSAPVVEIRPSIPNRSLLLLLLAVALPMAVLVGAACLVLLRTPPAPQPLPSR</sequence>
<keyword evidence="1" id="KW-0812">Transmembrane</keyword>
<evidence type="ECO:0000256" key="1">
    <source>
        <dbReference type="SAM" id="Phobius"/>
    </source>
</evidence>
<reference evidence="2 3" key="1">
    <citation type="submission" date="2018-06" db="EMBL/GenBank/DDBJ databases">
        <title>Genomic Encyclopedia of Archaeal and Bacterial Type Strains, Phase II (KMG-II): from individual species to whole genera.</title>
        <authorList>
            <person name="Goeker M."/>
        </authorList>
    </citation>
    <scope>NUCLEOTIDE SEQUENCE [LARGE SCALE GENOMIC DNA]</scope>
    <source>
        <strain evidence="2 3">DSM 24525</strain>
    </source>
</reference>
<feature type="transmembrane region" description="Helical" evidence="1">
    <location>
        <begin position="239"/>
        <end position="262"/>
    </location>
</feature>
<dbReference type="EMBL" id="QKYU01000009">
    <property type="protein sequence ID" value="PZW46647.1"/>
    <property type="molecule type" value="Genomic_DNA"/>
</dbReference>
<proteinExistence type="predicted"/>
<organism evidence="2 3">
    <name type="scientific">Humitalea rosea</name>
    <dbReference type="NCBI Taxonomy" id="990373"/>
    <lineage>
        <taxon>Bacteria</taxon>
        <taxon>Pseudomonadati</taxon>
        <taxon>Pseudomonadota</taxon>
        <taxon>Alphaproteobacteria</taxon>
        <taxon>Acetobacterales</taxon>
        <taxon>Roseomonadaceae</taxon>
        <taxon>Humitalea</taxon>
    </lineage>
</organism>
<evidence type="ECO:0008006" key="4">
    <source>
        <dbReference type="Google" id="ProtNLM"/>
    </source>
</evidence>
<comment type="caution">
    <text evidence="2">The sequence shown here is derived from an EMBL/GenBank/DDBJ whole genome shotgun (WGS) entry which is preliminary data.</text>
</comment>
<dbReference type="Proteomes" id="UP000249688">
    <property type="component" value="Unassembled WGS sequence"/>
</dbReference>
<evidence type="ECO:0000313" key="3">
    <source>
        <dbReference type="Proteomes" id="UP000249688"/>
    </source>
</evidence>
<protein>
    <recommendedName>
        <fullName evidence="4">Subunit length determinant protein</fullName>
    </recommendedName>
</protein>
<name>A0A2W7IL19_9PROT</name>
<gene>
    <name evidence="2" type="ORF">C8P66_109144</name>
</gene>
<keyword evidence="1" id="KW-0472">Membrane</keyword>
<accession>A0A2W7IL19</accession>
<keyword evidence="3" id="KW-1185">Reference proteome</keyword>
<evidence type="ECO:0000313" key="2">
    <source>
        <dbReference type="EMBL" id="PZW46647.1"/>
    </source>
</evidence>
<keyword evidence="1" id="KW-1133">Transmembrane helix</keyword>